<comment type="caution">
    <text evidence="1">The sequence shown here is derived from an EMBL/GenBank/DDBJ whole genome shotgun (WGS) entry which is preliminary data.</text>
</comment>
<evidence type="ECO:0008006" key="3">
    <source>
        <dbReference type="Google" id="ProtNLM"/>
    </source>
</evidence>
<reference evidence="1 2" key="1">
    <citation type="submission" date="2013-03" db="EMBL/GenBank/DDBJ databases">
        <title>The Genome Sequence of Cladophialophora psammophila CBS 110553.</title>
        <authorList>
            <consortium name="The Broad Institute Genomics Platform"/>
            <person name="Cuomo C."/>
            <person name="de Hoog S."/>
            <person name="Gorbushina A."/>
            <person name="Walker B."/>
            <person name="Young S.K."/>
            <person name="Zeng Q."/>
            <person name="Gargeya S."/>
            <person name="Fitzgerald M."/>
            <person name="Haas B."/>
            <person name="Abouelleil A."/>
            <person name="Allen A.W."/>
            <person name="Alvarado L."/>
            <person name="Arachchi H.M."/>
            <person name="Berlin A.M."/>
            <person name="Chapman S.B."/>
            <person name="Gainer-Dewar J."/>
            <person name="Goldberg J."/>
            <person name="Griggs A."/>
            <person name="Gujja S."/>
            <person name="Hansen M."/>
            <person name="Howarth C."/>
            <person name="Imamovic A."/>
            <person name="Ireland A."/>
            <person name="Larimer J."/>
            <person name="McCowan C."/>
            <person name="Murphy C."/>
            <person name="Pearson M."/>
            <person name="Poon T.W."/>
            <person name="Priest M."/>
            <person name="Roberts A."/>
            <person name="Saif S."/>
            <person name="Shea T."/>
            <person name="Sisk P."/>
            <person name="Sykes S."/>
            <person name="Wortman J."/>
            <person name="Nusbaum C."/>
            <person name="Birren B."/>
        </authorList>
    </citation>
    <scope>NUCLEOTIDE SEQUENCE [LARGE SCALE GENOMIC DNA]</scope>
    <source>
        <strain evidence="1 2">CBS 110553</strain>
    </source>
</reference>
<keyword evidence="2" id="KW-1185">Reference proteome</keyword>
<dbReference type="EMBL" id="AMGX01000004">
    <property type="protein sequence ID" value="EXJ73823.1"/>
    <property type="molecule type" value="Genomic_DNA"/>
</dbReference>
<dbReference type="Proteomes" id="UP000019471">
    <property type="component" value="Unassembled WGS sequence"/>
</dbReference>
<evidence type="ECO:0000313" key="1">
    <source>
        <dbReference type="EMBL" id="EXJ73823.1"/>
    </source>
</evidence>
<dbReference type="RefSeq" id="XP_007742386.1">
    <property type="nucleotide sequence ID" value="XM_007744196.1"/>
</dbReference>
<evidence type="ECO:0000313" key="2">
    <source>
        <dbReference type="Proteomes" id="UP000019471"/>
    </source>
</evidence>
<protein>
    <recommendedName>
        <fullName evidence="3">Transcription factor domain-containing protein</fullName>
    </recommendedName>
</protein>
<dbReference type="OrthoDB" id="40579at2759"/>
<sequence length="111" mass="13055">MCYVWYVVEQELGLFHCLSPTIHFSDMRSSIPSADELFFVETEDEWRALGQTYLQLEGPGNQSRLHLQSLAEFYCMFLRHDFLELHCHVTALQLRLLLCAIQTQITQFVQK</sequence>
<dbReference type="STRING" id="1182543.W9X0V6"/>
<dbReference type="AlphaFoldDB" id="W9X0V6"/>
<gene>
    <name evidence="1" type="ORF">A1O5_03585</name>
</gene>
<dbReference type="HOGENOM" id="CLU_2158124_0_0_1"/>
<proteinExistence type="predicted"/>
<accession>W9X0V6</accession>
<dbReference type="GeneID" id="19188313"/>
<organism evidence="1 2">
    <name type="scientific">Cladophialophora psammophila CBS 110553</name>
    <dbReference type="NCBI Taxonomy" id="1182543"/>
    <lineage>
        <taxon>Eukaryota</taxon>
        <taxon>Fungi</taxon>
        <taxon>Dikarya</taxon>
        <taxon>Ascomycota</taxon>
        <taxon>Pezizomycotina</taxon>
        <taxon>Eurotiomycetes</taxon>
        <taxon>Chaetothyriomycetidae</taxon>
        <taxon>Chaetothyriales</taxon>
        <taxon>Herpotrichiellaceae</taxon>
        <taxon>Cladophialophora</taxon>
    </lineage>
</organism>
<name>W9X0V6_9EURO</name>